<feature type="region of interest" description="Disordered" evidence="1">
    <location>
        <begin position="531"/>
        <end position="563"/>
    </location>
</feature>
<accession>A0AAE9CTJ2</accession>
<feature type="chain" id="PRO_5042237138" description="Peptidase M13 N-terminal domain-containing protein" evidence="2">
    <location>
        <begin position="19"/>
        <end position="590"/>
    </location>
</feature>
<evidence type="ECO:0000256" key="1">
    <source>
        <dbReference type="SAM" id="MobiDB-lite"/>
    </source>
</evidence>
<dbReference type="Proteomes" id="UP000827892">
    <property type="component" value="Chromosome X"/>
</dbReference>
<feature type="compositionally biased region" description="Low complexity" evidence="1">
    <location>
        <begin position="535"/>
        <end position="544"/>
    </location>
</feature>
<evidence type="ECO:0000313" key="4">
    <source>
        <dbReference type="Proteomes" id="UP000827892"/>
    </source>
</evidence>
<feature type="signal peptide" evidence="2">
    <location>
        <begin position="1"/>
        <end position="18"/>
    </location>
</feature>
<gene>
    <name evidence="3" type="ORF">L3Y34_010777</name>
</gene>
<sequence length="590" mass="69173">MWWLQASILILLAVSVLCEDQTLDPNAPTACNNFYEYVCEKPLDVGYPRLKAVLWSQNNLSNEIDQYQDYVFHPQQKLRFWDVANADVISKWLVQFDTNDNGVKWKEHTLRHEEFLTFEGPKKREALEKIFENYNLLVITRFYKSLKKSVEHLEDLHVPVSSHNHYYHGIFDEIVDIHISQIRSESKYNEEQKNYLIDRVKKVKIIFPYLEYNNITVWRQAKTAYEKEYYRLNAVINETRLHPDVVDKMIRVLAVNQAMEIFEKYITTFTPRFVFQHVVSAATRHSFNYQDEIHLSIFTVFNPKTNPNAVYDRILYVMCHELLHVHYNVDPPPFETEIWDREKQCIHDRLDYYANAYKVIKFHFQKPIFQKNESDWSLAQFSYEDSANVSGLRLMLLYLAQMTSDSNQIRENIENVVTRFCHKTQRKAAAHNPLDVSLNVAVSQMPTFNSLYNCTPGDRMYVARDKYCKALNMDIDVNDYLTQKVEKDDLFVLTQFMDVLENTADELDAANITTIEYEKFDVTVTNVEEEEEALEGSAESSESSSESKESSEEEGGDLEDDLKEAESLASLSSSFSFKFIVILVFSIYLL</sequence>
<proteinExistence type="predicted"/>
<dbReference type="EMBL" id="CP090896">
    <property type="protein sequence ID" value="ULT80435.1"/>
    <property type="molecule type" value="Genomic_DNA"/>
</dbReference>
<feature type="compositionally biased region" description="Acidic residues" evidence="1">
    <location>
        <begin position="551"/>
        <end position="563"/>
    </location>
</feature>
<evidence type="ECO:0000313" key="3">
    <source>
        <dbReference type="EMBL" id="ULT80435.1"/>
    </source>
</evidence>
<name>A0AAE9CTJ2_CAEBR</name>
<evidence type="ECO:0008006" key="5">
    <source>
        <dbReference type="Google" id="ProtNLM"/>
    </source>
</evidence>
<protein>
    <recommendedName>
        <fullName evidence="5">Peptidase M13 N-terminal domain-containing protein</fullName>
    </recommendedName>
</protein>
<keyword evidence="2" id="KW-0732">Signal</keyword>
<evidence type="ECO:0000256" key="2">
    <source>
        <dbReference type="SAM" id="SignalP"/>
    </source>
</evidence>
<dbReference type="AlphaFoldDB" id="A0AAE9CTJ2"/>
<organism evidence="3 4">
    <name type="scientific">Caenorhabditis briggsae</name>
    <dbReference type="NCBI Taxonomy" id="6238"/>
    <lineage>
        <taxon>Eukaryota</taxon>
        <taxon>Metazoa</taxon>
        <taxon>Ecdysozoa</taxon>
        <taxon>Nematoda</taxon>
        <taxon>Chromadorea</taxon>
        <taxon>Rhabditida</taxon>
        <taxon>Rhabditina</taxon>
        <taxon>Rhabditomorpha</taxon>
        <taxon>Rhabditoidea</taxon>
        <taxon>Rhabditidae</taxon>
        <taxon>Peloderinae</taxon>
        <taxon>Caenorhabditis</taxon>
    </lineage>
</organism>
<reference evidence="3 4" key="1">
    <citation type="submission" date="2022-05" db="EMBL/GenBank/DDBJ databases">
        <title>Chromosome-level reference genomes for two strains of Caenorhabditis briggsae: an improved platform for comparative genomics.</title>
        <authorList>
            <person name="Stevens L."/>
            <person name="Andersen E.C."/>
        </authorList>
    </citation>
    <scope>NUCLEOTIDE SEQUENCE [LARGE SCALE GENOMIC DNA]</scope>
    <source>
        <strain evidence="3">QX1410_ONT</strain>
        <tissue evidence="3">Whole-organism</tissue>
    </source>
</reference>